<dbReference type="Proteomes" id="UP000677305">
    <property type="component" value="Chromosome"/>
</dbReference>
<keyword evidence="2" id="KW-1185">Reference proteome</keyword>
<reference evidence="1 2" key="1">
    <citation type="submission" date="2020-07" db="EMBL/GenBank/DDBJ databases">
        <title>Vallitalea guaymasensis genome.</title>
        <authorList>
            <person name="Postec A."/>
        </authorList>
    </citation>
    <scope>NUCLEOTIDE SEQUENCE [LARGE SCALE GENOMIC DNA]</scope>
    <source>
        <strain evidence="1 2">Ra1766G1</strain>
    </source>
</reference>
<proteinExistence type="predicted"/>
<gene>
    <name evidence="1" type="ORF">HYG85_09220</name>
</gene>
<dbReference type="AlphaFoldDB" id="A0A8J8SBV8"/>
<accession>A0A8J8SBV8</accession>
<organism evidence="1 2">
    <name type="scientific">Vallitalea guaymasensis</name>
    <dbReference type="NCBI Taxonomy" id="1185412"/>
    <lineage>
        <taxon>Bacteria</taxon>
        <taxon>Bacillati</taxon>
        <taxon>Bacillota</taxon>
        <taxon>Clostridia</taxon>
        <taxon>Lachnospirales</taxon>
        <taxon>Vallitaleaceae</taxon>
        <taxon>Vallitalea</taxon>
    </lineage>
</organism>
<evidence type="ECO:0000313" key="2">
    <source>
        <dbReference type="Proteomes" id="UP000677305"/>
    </source>
</evidence>
<protein>
    <submittedName>
        <fullName evidence="1">Uncharacterized protein</fullName>
    </submittedName>
</protein>
<sequence>MTKAEFIEKYKGNQLNIGNYNIELNLITDASFVMGCVHDDGVWKIFKTTERTGHYIIKELSNEDAAFDYFYELVLIQHNTATQSY</sequence>
<name>A0A8J8SBV8_9FIRM</name>
<dbReference type="EMBL" id="CP058561">
    <property type="protein sequence ID" value="QUH29092.1"/>
    <property type="molecule type" value="Genomic_DNA"/>
</dbReference>
<dbReference type="RefSeq" id="WP_212693229.1">
    <property type="nucleotide sequence ID" value="NZ_CP058561.1"/>
</dbReference>
<evidence type="ECO:0000313" key="1">
    <source>
        <dbReference type="EMBL" id="QUH29092.1"/>
    </source>
</evidence>
<dbReference type="KEGG" id="vgu:HYG85_09220"/>